<gene>
    <name evidence="7" type="ORF">AGOR_G00229620</name>
</gene>
<dbReference type="Gene3D" id="3.10.20.90">
    <property type="entry name" value="Phosphatidylinositol 3-kinase Catalytic Subunit, Chain A, domain 1"/>
    <property type="match status" value="2"/>
</dbReference>
<evidence type="ECO:0000256" key="5">
    <source>
        <dbReference type="SAM" id="MobiDB-lite"/>
    </source>
</evidence>
<dbReference type="InterPro" id="IPR052324">
    <property type="entry name" value="NFATC2-Int_DNA_Repair"/>
</dbReference>
<dbReference type="OrthoDB" id="442921at2759"/>
<keyword evidence="2" id="KW-0539">Nucleus</keyword>
<dbReference type="InterPro" id="IPR022617">
    <property type="entry name" value="Rad60/SUMO-like_dom"/>
</dbReference>
<dbReference type="AlphaFoldDB" id="A0A8T3CLN3"/>
<dbReference type="CDD" id="cd17078">
    <property type="entry name" value="Ubl_SLD1_NFATC2ip"/>
    <property type="match status" value="1"/>
</dbReference>
<organism evidence="7 8">
    <name type="scientific">Albula goreensis</name>
    <dbReference type="NCBI Taxonomy" id="1534307"/>
    <lineage>
        <taxon>Eukaryota</taxon>
        <taxon>Metazoa</taxon>
        <taxon>Chordata</taxon>
        <taxon>Craniata</taxon>
        <taxon>Vertebrata</taxon>
        <taxon>Euteleostomi</taxon>
        <taxon>Actinopterygii</taxon>
        <taxon>Neopterygii</taxon>
        <taxon>Teleostei</taxon>
        <taxon>Albuliformes</taxon>
        <taxon>Albulidae</taxon>
        <taxon>Albula</taxon>
    </lineage>
</organism>
<dbReference type="GO" id="GO:0045944">
    <property type="term" value="P:positive regulation of transcription by RNA polymerase II"/>
    <property type="evidence" value="ECO:0007669"/>
    <property type="project" value="TreeGrafter"/>
</dbReference>
<evidence type="ECO:0000256" key="1">
    <source>
        <dbReference type="ARBA" id="ARBA00004123"/>
    </source>
</evidence>
<evidence type="ECO:0000256" key="4">
    <source>
        <dbReference type="ARBA" id="ARBA00042764"/>
    </source>
</evidence>
<dbReference type="Pfam" id="PF11976">
    <property type="entry name" value="Rad60-SLD"/>
    <property type="match status" value="1"/>
</dbReference>
<evidence type="ECO:0000256" key="2">
    <source>
        <dbReference type="ARBA" id="ARBA00023242"/>
    </source>
</evidence>
<feature type="region of interest" description="Disordered" evidence="5">
    <location>
        <begin position="1"/>
        <end position="33"/>
    </location>
</feature>
<dbReference type="PANTHER" id="PTHR47187:SF1">
    <property type="entry name" value="NFATC2-INTERACTING PROTEIN"/>
    <property type="match status" value="1"/>
</dbReference>
<name>A0A8T3CLN3_9TELE</name>
<proteinExistence type="predicted"/>
<accession>A0A8T3CLN3</accession>
<comment type="caution">
    <text evidence="7">The sequence shown here is derived from an EMBL/GenBank/DDBJ whole genome shotgun (WGS) entry which is preliminary data.</text>
</comment>
<sequence length="346" mass="38082">MAEIISDSDSDSEVPVTVRPPPKRRRIIDPSAVTAVPIYSNKVSSSLQFAEPSFFTLTDSTGDDVEAPQLWPNSRSPSPDKEEPVTTILSDSEEDPDKDENQESFHSPSPPPPPQSPPMKVGKRANRKIREIDRQLNAIGSLLSPAHDLKSGTDNRRSPYNDGDNDDDDDIILISAPSSVEGHNDKCREIPLKFRCRADLFKIPVQSTVPLSCAVEQLSVKLNVPPTRILLLRKDTELPVTSTAGELGLGIADIIDCVVIAEEDQEKDHDSDIITVRLKGKDKGSVQEYSLHKEAPLGSILSQYLSRLSGDSRRKVHFMLDGSKVTDNQTPSELDMEDGDVIEVWG</sequence>
<feature type="compositionally biased region" description="Pro residues" evidence="5">
    <location>
        <begin position="108"/>
        <end position="117"/>
    </location>
</feature>
<dbReference type="PANTHER" id="PTHR47187">
    <property type="entry name" value="NFATC2-INTERACTING PROTEIN"/>
    <property type="match status" value="1"/>
</dbReference>
<keyword evidence="8" id="KW-1185">Reference proteome</keyword>
<evidence type="ECO:0000259" key="6">
    <source>
        <dbReference type="Pfam" id="PF11976"/>
    </source>
</evidence>
<dbReference type="GO" id="GO:0005634">
    <property type="term" value="C:nucleus"/>
    <property type="evidence" value="ECO:0007669"/>
    <property type="project" value="UniProtKB-SubCell"/>
</dbReference>
<feature type="region of interest" description="Disordered" evidence="5">
    <location>
        <begin position="56"/>
        <end position="125"/>
    </location>
</feature>
<feature type="compositionally biased region" description="Acidic residues" evidence="5">
    <location>
        <begin position="1"/>
        <end position="12"/>
    </location>
</feature>
<evidence type="ECO:0000313" key="8">
    <source>
        <dbReference type="Proteomes" id="UP000829720"/>
    </source>
</evidence>
<feature type="compositionally biased region" description="Acidic residues" evidence="5">
    <location>
        <begin position="91"/>
        <end position="102"/>
    </location>
</feature>
<feature type="domain" description="Rad60/SUMO-like" evidence="6">
    <location>
        <begin position="274"/>
        <end position="344"/>
    </location>
</feature>
<comment type="subcellular location">
    <subcellularLocation>
        <location evidence="1">Nucleus</location>
    </subcellularLocation>
</comment>
<evidence type="ECO:0000256" key="3">
    <source>
        <dbReference type="ARBA" id="ARBA00039921"/>
    </source>
</evidence>
<dbReference type="SUPFAM" id="SSF54236">
    <property type="entry name" value="Ubiquitin-like"/>
    <property type="match status" value="2"/>
</dbReference>
<evidence type="ECO:0000313" key="7">
    <source>
        <dbReference type="EMBL" id="KAI1884740.1"/>
    </source>
</evidence>
<feature type="compositionally biased region" description="Basic and acidic residues" evidence="5">
    <location>
        <begin position="147"/>
        <end position="159"/>
    </location>
</feature>
<reference evidence="7" key="1">
    <citation type="submission" date="2021-01" db="EMBL/GenBank/DDBJ databases">
        <authorList>
            <person name="Zahm M."/>
            <person name="Roques C."/>
            <person name="Cabau C."/>
            <person name="Klopp C."/>
            <person name="Donnadieu C."/>
            <person name="Jouanno E."/>
            <person name="Lampietro C."/>
            <person name="Louis A."/>
            <person name="Herpin A."/>
            <person name="Echchiki A."/>
            <person name="Berthelot C."/>
            <person name="Parey E."/>
            <person name="Roest-Crollius H."/>
            <person name="Braasch I."/>
            <person name="Postlethwait J."/>
            <person name="Bobe J."/>
            <person name="Montfort J."/>
            <person name="Bouchez O."/>
            <person name="Begum T."/>
            <person name="Mejri S."/>
            <person name="Adams A."/>
            <person name="Chen W.-J."/>
            <person name="Guiguen Y."/>
        </authorList>
    </citation>
    <scope>NUCLEOTIDE SEQUENCE</scope>
    <source>
        <tissue evidence="7">Blood</tissue>
    </source>
</reference>
<dbReference type="EMBL" id="JAERUA010000022">
    <property type="protein sequence ID" value="KAI1884740.1"/>
    <property type="molecule type" value="Genomic_DNA"/>
</dbReference>
<protein>
    <recommendedName>
        <fullName evidence="3">NFATC2-interacting protein</fullName>
    </recommendedName>
    <alternativeName>
        <fullName evidence="4">Nuclear factor of activated T-cells, cytoplasmic 2-interacting protein</fullName>
    </alternativeName>
</protein>
<dbReference type="Proteomes" id="UP000829720">
    <property type="component" value="Unassembled WGS sequence"/>
</dbReference>
<dbReference type="InterPro" id="IPR029071">
    <property type="entry name" value="Ubiquitin-like_domsf"/>
</dbReference>
<feature type="region of interest" description="Disordered" evidence="5">
    <location>
        <begin position="143"/>
        <end position="170"/>
    </location>
</feature>